<name>A0A856ML01_9CYAN</name>
<feature type="domain" description="Transposase IS204/IS1001/IS1096/IS1165 DDE" evidence="1">
    <location>
        <begin position="4"/>
        <end position="40"/>
    </location>
</feature>
<evidence type="ECO:0000313" key="3">
    <source>
        <dbReference type="Proteomes" id="UP000503129"/>
    </source>
</evidence>
<evidence type="ECO:0000313" key="2">
    <source>
        <dbReference type="EMBL" id="QDL12063.1"/>
    </source>
</evidence>
<dbReference type="Proteomes" id="UP000503129">
    <property type="component" value="Chromosome"/>
</dbReference>
<accession>A0A856ML01</accession>
<dbReference type="RefSeq" id="WP_169265139.1">
    <property type="nucleotide sequence ID" value="NZ_CAWOXK010000001.1"/>
</dbReference>
<reference evidence="2 3" key="1">
    <citation type="submission" date="2018-06" db="EMBL/GenBank/DDBJ databases">
        <title>Comparative genomics of Brasilonema spp. strains.</title>
        <authorList>
            <person name="Alvarenga D.O."/>
            <person name="Fiore M.F."/>
            <person name="Varani A.M."/>
        </authorList>
    </citation>
    <scope>NUCLEOTIDE SEQUENCE [LARGE SCALE GENOMIC DNA]</scope>
    <source>
        <strain evidence="2 3">CENA114</strain>
    </source>
</reference>
<evidence type="ECO:0000259" key="1">
    <source>
        <dbReference type="Pfam" id="PF01610"/>
    </source>
</evidence>
<sequence>MVRWCEIFAYFGKITTNAVVKSLKNKLKLVKWSVYGFRNY</sequence>
<keyword evidence="3" id="KW-1185">Reference proteome</keyword>
<protein>
    <recommendedName>
        <fullName evidence="1">Transposase IS204/IS1001/IS1096/IS1165 DDE domain-containing protein</fullName>
    </recommendedName>
</protein>
<proteinExistence type="predicted"/>
<dbReference type="KEGG" id="bsen:DP114_02030"/>
<dbReference type="EMBL" id="CP030118">
    <property type="protein sequence ID" value="QDL12063.1"/>
    <property type="molecule type" value="Genomic_DNA"/>
</dbReference>
<gene>
    <name evidence="2" type="ORF">DP114_02030</name>
</gene>
<dbReference type="AlphaFoldDB" id="A0A856ML01"/>
<organism evidence="2 3">
    <name type="scientific">Brasilonema sennae CENA114</name>
    <dbReference type="NCBI Taxonomy" id="415709"/>
    <lineage>
        <taxon>Bacteria</taxon>
        <taxon>Bacillati</taxon>
        <taxon>Cyanobacteriota</taxon>
        <taxon>Cyanophyceae</taxon>
        <taxon>Nostocales</taxon>
        <taxon>Scytonemataceae</taxon>
        <taxon>Brasilonema</taxon>
        <taxon>Bromeliae group (in: Brasilonema)</taxon>
    </lineage>
</organism>
<dbReference type="InterPro" id="IPR002560">
    <property type="entry name" value="Transposase_DDE"/>
</dbReference>
<dbReference type="Pfam" id="PF01610">
    <property type="entry name" value="DDE_Tnp_ISL3"/>
    <property type="match status" value="1"/>
</dbReference>